<evidence type="ECO:0008006" key="2">
    <source>
        <dbReference type="Google" id="ProtNLM"/>
    </source>
</evidence>
<reference evidence="1" key="1">
    <citation type="submission" date="2021-01" db="EMBL/GenBank/DDBJ databases">
        <authorList>
            <person name="Corre E."/>
            <person name="Pelletier E."/>
            <person name="Niang G."/>
            <person name="Scheremetjew M."/>
            <person name="Finn R."/>
            <person name="Kale V."/>
            <person name="Holt S."/>
            <person name="Cochrane G."/>
            <person name="Meng A."/>
            <person name="Brown T."/>
            <person name="Cohen L."/>
        </authorList>
    </citation>
    <scope>NUCLEOTIDE SEQUENCE</scope>
    <source>
        <strain evidence="1">CCMP3278</strain>
    </source>
</reference>
<dbReference type="EMBL" id="HBFP01013318">
    <property type="protein sequence ID" value="CAD8825231.1"/>
    <property type="molecule type" value="Transcribed_RNA"/>
</dbReference>
<dbReference type="InterPro" id="IPR026893">
    <property type="entry name" value="Tyr/Ser_Pase_IphP-type"/>
</dbReference>
<name>A0A7S1EUD6_9RHOD</name>
<dbReference type="AlphaFoldDB" id="A0A7S1EUD6"/>
<organism evidence="1">
    <name type="scientific">Timspurckia oligopyrenoides</name>
    <dbReference type="NCBI Taxonomy" id="708627"/>
    <lineage>
        <taxon>Eukaryota</taxon>
        <taxon>Rhodophyta</taxon>
        <taxon>Bangiophyceae</taxon>
        <taxon>Porphyridiales</taxon>
        <taxon>Porphyridiaceae</taxon>
        <taxon>Timspurckia</taxon>
    </lineage>
</organism>
<sequence>MAFISFASLVSESNRLYNFRDVGSTVPLIQGSRLYRCAFPTSPDALTQAAIYSKSIVDLRTSVEKSRLPGALGLTIYNRSVIPPKLKVALFLLTNASWTQKWYLLYDWMTTFSLSRAFRSALNRQGLFGTNKLLLRGAQNEICEALNTVLFELESNQSVLITCTAGKDRTGLIISLILGCVGVPQCDIVNDYVQSAEQIQSEAPEFYSYLSVRLANEGLDATEWIKSPSHVMQDTLGYLDTEYGGLLSYLDLIGFGKDKQLRLTYP</sequence>
<dbReference type="SUPFAM" id="SSF52799">
    <property type="entry name" value="(Phosphotyrosine protein) phosphatases II"/>
    <property type="match status" value="1"/>
</dbReference>
<dbReference type="InterPro" id="IPR029021">
    <property type="entry name" value="Prot-tyrosine_phosphatase-like"/>
</dbReference>
<dbReference type="Pfam" id="PF13350">
    <property type="entry name" value="Y_phosphatase3"/>
    <property type="match status" value="1"/>
</dbReference>
<gene>
    <name evidence="1" type="ORF">TOLI1172_LOCUS9630</name>
</gene>
<evidence type="ECO:0000313" key="1">
    <source>
        <dbReference type="EMBL" id="CAD8825231.1"/>
    </source>
</evidence>
<accession>A0A7S1EUD6</accession>
<dbReference type="Gene3D" id="3.90.190.10">
    <property type="entry name" value="Protein tyrosine phosphatase superfamily"/>
    <property type="match status" value="1"/>
</dbReference>
<protein>
    <recommendedName>
        <fullName evidence="2">Tyrosine specific protein phosphatases domain-containing protein</fullName>
    </recommendedName>
</protein>
<dbReference type="GO" id="GO:0004721">
    <property type="term" value="F:phosphoprotein phosphatase activity"/>
    <property type="evidence" value="ECO:0007669"/>
    <property type="project" value="InterPro"/>
</dbReference>
<proteinExistence type="predicted"/>